<dbReference type="EMBL" id="FOQD01000001">
    <property type="protein sequence ID" value="SFH59799.1"/>
    <property type="molecule type" value="Genomic_DNA"/>
</dbReference>
<dbReference type="OrthoDB" id="4503395at2"/>
<dbReference type="InterPro" id="IPR016160">
    <property type="entry name" value="Ald_DH_CS_CYS"/>
</dbReference>
<keyword evidence="2 5" id="KW-0560">Oxidoreductase</keyword>
<sequence length="493" mass="53580">MSTAVAPKKKIHARPEVRRTQLLIDGEWKNSVSGETFPTYHPATEEKIADVAKANAQDVDLAVKAARKAFETGPWPKMDARDRGRLLNKLADLIEANLDELAALETLDNGKPINDARNADIPLVIDVLRYYAGWADKLCGQTLPVRGNYFSYTRKEPVGVVGQIIPWNFPALMVSWKWAPALAAGCTIVMKPAEQTPLSCLRMAELAMEAGFPKGVINVITGFGDAGAAIVKHPDVDKIAFTGSTETGQIIMREASHSLKRITFELGGKSPNIIFADADIEAAIHGAEFGLFFNQGQCCCAGSRLFVEKSIHKDFVKEVVSRAKQRKTGNPFDSETTHGPQIDNEQFKKIMDYIDQGKKAGADCVIGGKRHGDKGFFIEPTVFDNVTDEMAIATDEIFGPVLSVLPFDSVEEAIQRGNKTNYGLAAAVWTKDISKAHRVAAALRAGTVWVNCYDVFDAAAPFGGFKQSGIGRELGEAALASYTELKTVTVSLS</sequence>
<evidence type="ECO:0000256" key="4">
    <source>
        <dbReference type="PROSITE-ProRule" id="PRU10007"/>
    </source>
</evidence>
<dbReference type="CDD" id="cd07091">
    <property type="entry name" value="ALDH_F1-2_Ald2-like"/>
    <property type="match status" value="1"/>
</dbReference>
<dbReference type="InterPro" id="IPR016162">
    <property type="entry name" value="Ald_DH_N"/>
</dbReference>
<dbReference type="Gene3D" id="3.40.309.10">
    <property type="entry name" value="Aldehyde Dehydrogenase, Chain A, domain 2"/>
    <property type="match status" value="1"/>
</dbReference>
<keyword evidence="3" id="KW-0520">NAD</keyword>
<dbReference type="InterPro" id="IPR016163">
    <property type="entry name" value="Ald_DH_C"/>
</dbReference>
<dbReference type="GO" id="GO:0019752">
    <property type="term" value="P:carboxylic acid metabolic process"/>
    <property type="evidence" value="ECO:0007669"/>
    <property type="project" value="UniProtKB-ARBA"/>
</dbReference>
<dbReference type="SUPFAM" id="SSF53720">
    <property type="entry name" value="ALDH-like"/>
    <property type="match status" value="1"/>
</dbReference>
<dbReference type="Gene3D" id="3.40.605.10">
    <property type="entry name" value="Aldehyde Dehydrogenase, Chain A, domain 1"/>
    <property type="match status" value="1"/>
</dbReference>
<evidence type="ECO:0000256" key="5">
    <source>
        <dbReference type="RuleBase" id="RU003345"/>
    </source>
</evidence>
<accession>A0A1I3BCX8</accession>
<evidence type="ECO:0000259" key="6">
    <source>
        <dbReference type="Pfam" id="PF00171"/>
    </source>
</evidence>
<dbReference type="Proteomes" id="UP000199518">
    <property type="component" value="Unassembled WGS sequence"/>
</dbReference>
<dbReference type="AlphaFoldDB" id="A0A1I3BCX8"/>
<keyword evidence="8" id="KW-1185">Reference proteome</keyword>
<dbReference type="STRING" id="1576369.SAMN05421753_101367"/>
<evidence type="ECO:0000256" key="1">
    <source>
        <dbReference type="ARBA" id="ARBA00009986"/>
    </source>
</evidence>
<dbReference type="FunFam" id="3.40.309.10:FF:000001">
    <property type="entry name" value="Mitochondrial aldehyde dehydrogenase 2"/>
    <property type="match status" value="1"/>
</dbReference>
<dbReference type="Pfam" id="PF00171">
    <property type="entry name" value="Aldedh"/>
    <property type="match status" value="1"/>
</dbReference>
<evidence type="ECO:0000256" key="3">
    <source>
        <dbReference type="ARBA" id="ARBA00023027"/>
    </source>
</evidence>
<feature type="active site" evidence="4">
    <location>
        <position position="265"/>
    </location>
</feature>
<comment type="similarity">
    <text evidence="1 5">Belongs to the aldehyde dehydrogenase family.</text>
</comment>
<dbReference type="InterPro" id="IPR029510">
    <property type="entry name" value="Ald_DH_CS_GLU"/>
</dbReference>
<evidence type="ECO:0000313" key="7">
    <source>
        <dbReference type="EMBL" id="SFH59799.1"/>
    </source>
</evidence>
<protein>
    <submittedName>
        <fullName evidence="7">Aldehyde dehydrogenase (NAD+)</fullName>
    </submittedName>
</protein>
<dbReference type="GO" id="GO:0016620">
    <property type="term" value="F:oxidoreductase activity, acting on the aldehyde or oxo group of donors, NAD or NADP as acceptor"/>
    <property type="evidence" value="ECO:0007669"/>
    <property type="project" value="InterPro"/>
</dbReference>
<dbReference type="InterPro" id="IPR015590">
    <property type="entry name" value="Aldehyde_DH_dom"/>
</dbReference>
<dbReference type="PROSITE" id="PS00070">
    <property type="entry name" value="ALDEHYDE_DEHYDR_CYS"/>
    <property type="match status" value="1"/>
</dbReference>
<feature type="domain" description="Aldehyde dehydrogenase" evidence="6">
    <location>
        <begin position="28"/>
        <end position="488"/>
    </location>
</feature>
<dbReference type="PANTHER" id="PTHR11699">
    <property type="entry name" value="ALDEHYDE DEHYDROGENASE-RELATED"/>
    <property type="match status" value="1"/>
</dbReference>
<evidence type="ECO:0000313" key="8">
    <source>
        <dbReference type="Proteomes" id="UP000199518"/>
    </source>
</evidence>
<dbReference type="InterPro" id="IPR016161">
    <property type="entry name" value="Ald_DH/histidinol_DH"/>
</dbReference>
<reference evidence="8" key="1">
    <citation type="submission" date="2016-10" db="EMBL/GenBank/DDBJ databases">
        <authorList>
            <person name="Varghese N."/>
            <person name="Submissions S."/>
        </authorList>
    </citation>
    <scope>NUCLEOTIDE SEQUENCE [LARGE SCALE GENOMIC DNA]</scope>
    <source>
        <strain evidence="8">DSM 26348</strain>
    </source>
</reference>
<dbReference type="FunFam" id="3.40.605.10:FF:000026">
    <property type="entry name" value="Aldehyde dehydrogenase, putative"/>
    <property type="match status" value="1"/>
</dbReference>
<dbReference type="FunFam" id="3.40.605.10:FF:000011">
    <property type="entry name" value="ALD5p Mitochondrial aldehyde dehydrogenase"/>
    <property type="match status" value="1"/>
</dbReference>
<gene>
    <name evidence="7" type="ORF">SAMN05421753_101367</name>
</gene>
<dbReference type="RefSeq" id="WP_092047381.1">
    <property type="nucleotide sequence ID" value="NZ_FOQD01000001.1"/>
</dbReference>
<evidence type="ECO:0000256" key="2">
    <source>
        <dbReference type="ARBA" id="ARBA00023002"/>
    </source>
</evidence>
<name>A0A1I3BCX8_9PLAN</name>
<proteinExistence type="inferred from homology"/>
<organism evidence="7 8">
    <name type="scientific">Planctomicrobium piriforme</name>
    <dbReference type="NCBI Taxonomy" id="1576369"/>
    <lineage>
        <taxon>Bacteria</taxon>
        <taxon>Pseudomonadati</taxon>
        <taxon>Planctomycetota</taxon>
        <taxon>Planctomycetia</taxon>
        <taxon>Planctomycetales</taxon>
        <taxon>Planctomycetaceae</taxon>
        <taxon>Planctomicrobium</taxon>
    </lineage>
</organism>
<dbReference type="PROSITE" id="PS00687">
    <property type="entry name" value="ALDEHYDE_DEHYDR_GLU"/>
    <property type="match status" value="1"/>
</dbReference>